<protein>
    <submittedName>
        <fullName evidence="3">Molecular chaperone DnaJ</fullName>
    </submittedName>
</protein>
<dbReference type="AlphaFoldDB" id="A0A177PFY5"/>
<feature type="domain" description="J" evidence="2">
    <location>
        <begin position="123"/>
        <end position="178"/>
    </location>
</feature>
<evidence type="ECO:0000313" key="3">
    <source>
        <dbReference type="EMBL" id="OAI29205.1"/>
    </source>
</evidence>
<dbReference type="Gene3D" id="1.10.287.110">
    <property type="entry name" value="DnaJ domain"/>
    <property type="match status" value="1"/>
</dbReference>
<dbReference type="InterPro" id="IPR001623">
    <property type="entry name" value="DnaJ_domain"/>
</dbReference>
<organism evidence="3 4">
    <name type="scientific">Methylomonas koyamae</name>
    <dbReference type="NCBI Taxonomy" id="702114"/>
    <lineage>
        <taxon>Bacteria</taxon>
        <taxon>Pseudomonadati</taxon>
        <taxon>Pseudomonadota</taxon>
        <taxon>Gammaproteobacteria</taxon>
        <taxon>Methylococcales</taxon>
        <taxon>Methylococcaceae</taxon>
        <taxon>Methylomonas</taxon>
    </lineage>
</organism>
<keyword evidence="4" id="KW-1185">Reference proteome</keyword>
<accession>A0A177PFY5</accession>
<dbReference type="Proteomes" id="UP000077628">
    <property type="component" value="Unassembled WGS sequence"/>
</dbReference>
<dbReference type="RefSeq" id="WP_064023886.1">
    <property type="nucleotide sequence ID" value="NZ_LUUK01000002.1"/>
</dbReference>
<evidence type="ECO:0000259" key="2">
    <source>
        <dbReference type="PROSITE" id="PS50076"/>
    </source>
</evidence>
<evidence type="ECO:0000256" key="1">
    <source>
        <dbReference type="ARBA" id="ARBA00023186"/>
    </source>
</evidence>
<proteinExistence type="predicted"/>
<dbReference type="SMART" id="SM00271">
    <property type="entry name" value="DnaJ"/>
    <property type="match status" value="1"/>
</dbReference>
<name>A0A177PFY5_9GAMM</name>
<gene>
    <name evidence="3" type="ORF">A1355_16650</name>
</gene>
<dbReference type="PROSITE" id="PS50076">
    <property type="entry name" value="DNAJ_2"/>
    <property type="match status" value="1"/>
</dbReference>
<reference evidence="4" key="1">
    <citation type="submission" date="2016-03" db="EMBL/GenBank/DDBJ databases">
        <authorList>
            <person name="Heylen K."/>
            <person name="De Vos P."/>
            <person name="Vekeman B."/>
        </authorList>
    </citation>
    <scope>NUCLEOTIDE SEQUENCE [LARGE SCALE GENOMIC DNA]</scope>
    <source>
        <strain evidence="4">R-45383</strain>
    </source>
</reference>
<keyword evidence="1" id="KW-0143">Chaperone</keyword>
<evidence type="ECO:0000313" key="4">
    <source>
        <dbReference type="Proteomes" id="UP000077628"/>
    </source>
</evidence>
<dbReference type="InterPro" id="IPR036869">
    <property type="entry name" value="J_dom_sf"/>
</dbReference>
<dbReference type="EMBL" id="LUUK01000002">
    <property type="protein sequence ID" value="OAI29205.1"/>
    <property type="molecule type" value="Genomic_DNA"/>
</dbReference>
<comment type="caution">
    <text evidence="3">The sequence shown here is derived from an EMBL/GenBank/DDBJ whole genome shotgun (WGS) entry which is preliminary data.</text>
</comment>
<dbReference type="STRING" id="702114.A1355_16650"/>
<sequence length="178" mass="20693">MHQNPWPEEEELWVIWNGSLGIVDTVTIGQVEAGPLGKSAWLEEPYDMVGPFDLDWLEANGWIDFEACTVMSRQKWREDQVALRRESLKLRRAAQERLYEYQARHNQSRFRYPGQDRTLGDQRHRETLNLPLEGVLEAAQIKAAFRRLAQKTHPDVGGSHEQFIRITEARNALLERAS</sequence>
<dbReference type="OrthoDB" id="581986at2"/>
<dbReference type="SUPFAM" id="SSF46565">
    <property type="entry name" value="Chaperone J-domain"/>
    <property type="match status" value="1"/>
</dbReference>
<dbReference type="CDD" id="cd06257">
    <property type="entry name" value="DnaJ"/>
    <property type="match status" value="1"/>
</dbReference>